<dbReference type="Gene3D" id="1.10.405.40">
    <property type="match status" value="1"/>
</dbReference>
<keyword evidence="3" id="KW-1185">Reference proteome</keyword>
<accession>A0ABU7PAM3</accession>
<organism evidence="2 3">
    <name type="scientific">Actinacidiphila polyblastidii</name>
    <dbReference type="NCBI Taxonomy" id="3110430"/>
    <lineage>
        <taxon>Bacteria</taxon>
        <taxon>Bacillati</taxon>
        <taxon>Actinomycetota</taxon>
        <taxon>Actinomycetes</taxon>
        <taxon>Kitasatosporales</taxon>
        <taxon>Streptomycetaceae</taxon>
        <taxon>Actinacidiphila</taxon>
    </lineage>
</organism>
<dbReference type="InterPro" id="IPR002937">
    <property type="entry name" value="Amino_oxidase"/>
</dbReference>
<dbReference type="EMBL" id="JAZEWV010000008">
    <property type="protein sequence ID" value="MEE4542861.1"/>
    <property type="molecule type" value="Genomic_DNA"/>
</dbReference>
<dbReference type="InterPro" id="IPR036188">
    <property type="entry name" value="FAD/NAD-bd_sf"/>
</dbReference>
<protein>
    <submittedName>
        <fullName evidence="2">NAD(P)/FAD-dependent oxidoreductase</fullName>
    </submittedName>
</protein>
<reference evidence="2 3" key="1">
    <citation type="submission" date="2023-12" db="EMBL/GenBank/DDBJ databases">
        <title>Streptomyces sp. V4-01.</title>
        <authorList>
            <person name="Somphong A."/>
            <person name="Phongsopitanun W."/>
        </authorList>
    </citation>
    <scope>NUCLEOTIDE SEQUENCE [LARGE SCALE GENOMIC DNA]</scope>
    <source>
        <strain evidence="2 3">V4-01</strain>
    </source>
</reference>
<proteinExistence type="predicted"/>
<dbReference type="Gene3D" id="3.50.50.60">
    <property type="entry name" value="FAD/NAD(P)-binding domain"/>
    <property type="match status" value="1"/>
</dbReference>
<dbReference type="RefSeq" id="WP_330794790.1">
    <property type="nucleotide sequence ID" value="NZ_JAZEWV010000008.1"/>
</dbReference>
<dbReference type="PANTHER" id="PTHR10742:SF342">
    <property type="entry name" value="AMINE OXIDASE"/>
    <property type="match status" value="1"/>
</dbReference>
<evidence type="ECO:0000313" key="3">
    <source>
        <dbReference type="Proteomes" id="UP001344658"/>
    </source>
</evidence>
<comment type="caution">
    <text evidence="2">The sequence shown here is derived from an EMBL/GenBank/DDBJ whole genome shotgun (WGS) entry which is preliminary data.</text>
</comment>
<dbReference type="SUPFAM" id="SSF54373">
    <property type="entry name" value="FAD-linked reductases, C-terminal domain"/>
    <property type="match status" value="1"/>
</dbReference>
<feature type="domain" description="Amine oxidase" evidence="1">
    <location>
        <begin position="62"/>
        <end position="541"/>
    </location>
</feature>
<dbReference type="SUPFAM" id="SSF51905">
    <property type="entry name" value="FAD/NAD(P)-binding domain"/>
    <property type="match status" value="1"/>
</dbReference>
<dbReference type="Pfam" id="PF01593">
    <property type="entry name" value="Amino_oxidase"/>
    <property type="match status" value="1"/>
</dbReference>
<evidence type="ECO:0000313" key="2">
    <source>
        <dbReference type="EMBL" id="MEE4542861.1"/>
    </source>
</evidence>
<evidence type="ECO:0000259" key="1">
    <source>
        <dbReference type="Pfam" id="PF01593"/>
    </source>
</evidence>
<dbReference type="PANTHER" id="PTHR10742">
    <property type="entry name" value="FLAVIN MONOAMINE OXIDASE"/>
    <property type="match status" value="1"/>
</dbReference>
<gene>
    <name evidence="2" type="ORF">V2S66_12880</name>
</gene>
<dbReference type="Gene3D" id="3.90.660.10">
    <property type="match status" value="1"/>
</dbReference>
<dbReference type="Proteomes" id="UP001344658">
    <property type="component" value="Unassembled WGS sequence"/>
</dbReference>
<dbReference type="InterPro" id="IPR050281">
    <property type="entry name" value="Flavin_monoamine_oxidase"/>
</dbReference>
<name>A0ABU7PAM3_9ACTN</name>
<sequence length="572" mass="63117">MTSVPTAVHDEQHIQAQAQPPITMFGPDFPYAYDDFLAHPAGLGAVPATEHGTEVAVIGGGLSGIVAAYELMKMGLRPVVYEADRIGGRLRTVGFDGFPAPGQEGALTAEMGAMRFPPSSTAFQHYVDLVGLRTRPFPNPLAPATPSTVVDLKGETHYATSVEDLPEVYHQVMHAWNACLEDGADFSAMQQALRARDVPGIRAIWSALVEKLDNQTFYGFLCDSPAFRSFRHREIFGQVGFGTGGWDTDFPNSILEILRVVYTGADDDHHGIVGGSQQLPLRLWERAPGKILHWPQGTSLRSLHGGDPRPAVTGLHRTAGNRITVTDATGDIRSYRAAVFTAQSWMLLAKISCDDSLFPIDHWTAIERTHYMESSKLFVPVDRPFWLDKDPRTGRDLMSMTLTDRMTRGTYLLDDGPDRPATICLSYTWCDDSSKWLPLSAHERMEVMLKSLGEIYPGVDIRKHIIGNPVTVSWEDEPYFMGAFKANLPGHYRYQRRLFTHFMQDTLPADQRGIFLAGDDVSWTAGWAEGAVQTALNAVWGVMHHLGGATDPTNPGPGDVYDEIAPVVLPED</sequence>